<dbReference type="AlphaFoldDB" id="A0A067CWW7"/>
<dbReference type="GeneID" id="24126688"/>
<feature type="coiled-coil region" evidence="1">
    <location>
        <begin position="5"/>
        <end position="46"/>
    </location>
</feature>
<organism evidence="2 3">
    <name type="scientific">Saprolegnia parasitica (strain CBS 223.65)</name>
    <dbReference type="NCBI Taxonomy" id="695850"/>
    <lineage>
        <taxon>Eukaryota</taxon>
        <taxon>Sar</taxon>
        <taxon>Stramenopiles</taxon>
        <taxon>Oomycota</taxon>
        <taxon>Saprolegniomycetes</taxon>
        <taxon>Saprolegniales</taxon>
        <taxon>Saprolegniaceae</taxon>
        <taxon>Saprolegnia</taxon>
    </lineage>
</organism>
<keyword evidence="3" id="KW-1185">Reference proteome</keyword>
<keyword evidence="1" id="KW-0175">Coiled coil</keyword>
<dbReference type="EMBL" id="KK583199">
    <property type="protein sequence ID" value="KDO31041.1"/>
    <property type="molecule type" value="Genomic_DNA"/>
</dbReference>
<feature type="coiled-coil region" evidence="1">
    <location>
        <begin position="94"/>
        <end position="128"/>
    </location>
</feature>
<dbReference type="KEGG" id="spar:SPRG_04228"/>
<dbReference type="RefSeq" id="XP_012198218.1">
    <property type="nucleotide sequence ID" value="XM_012342828.1"/>
</dbReference>
<evidence type="ECO:0000313" key="3">
    <source>
        <dbReference type="Proteomes" id="UP000030745"/>
    </source>
</evidence>
<dbReference type="OrthoDB" id="10479534at2759"/>
<proteinExistence type="predicted"/>
<evidence type="ECO:0000313" key="2">
    <source>
        <dbReference type="EMBL" id="KDO31041.1"/>
    </source>
</evidence>
<evidence type="ECO:0000256" key="1">
    <source>
        <dbReference type="SAM" id="Coils"/>
    </source>
</evidence>
<protein>
    <submittedName>
        <fullName evidence="2">Uncharacterized protein</fullName>
    </submittedName>
</protein>
<dbReference type="Proteomes" id="UP000030745">
    <property type="component" value="Unassembled WGS sequence"/>
</dbReference>
<reference evidence="2 3" key="1">
    <citation type="journal article" date="2013" name="PLoS Genet.">
        <title>Distinctive expansion of potential virulence genes in the genome of the oomycete fish pathogen Saprolegnia parasitica.</title>
        <authorList>
            <person name="Jiang R.H."/>
            <person name="de Bruijn I."/>
            <person name="Haas B.J."/>
            <person name="Belmonte R."/>
            <person name="Lobach L."/>
            <person name="Christie J."/>
            <person name="van den Ackerveken G."/>
            <person name="Bottin A."/>
            <person name="Bulone V."/>
            <person name="Diaz-Moreno S.M."/>
            <person name="Dumas B."/>
            <person name="Fan L."/>
            <person name="Gaulin E."/>
            <person name="Govers F."/>
            <person name="Grenville-Briggs L.J."/>
            <person name="Horner N.R."/>
            <person name="Levin J.Z."/>
            <person name="Mammella M."/>
            <person name="Meijer H.J."/>
            <person name="Morris P."/>
            <person name="Nusbaum C."/>
            <person name="Oome S."/>
            <person name="Phillips A.J."/>
            <person name="van Rooyen D."/>
            <person name="Rzeszutek E."/>
            <person name="Saraiva M."/>
            <person name="Secombes C.J."/>
            <person name="Seidl M.F."/>
            <person name="Snel B."/>
            <person name="Stassen J.H."/>
            <person name="Sykes S."/>
            <person name="Tripathy S."/>
            <person name="van den Berg H."/>
            <person name="Vega-Arreguin J.C."/>
            <person name="Wawra S."/>
            <person name="Young S.K."/>
            <person name="Zeng Q."/>
            <person name="Dieguez-Uribeondo J."/>
            <person name="Russ C."/>
            <person name="Tyler B.M."/>
            <person name="van West P."/>
        </authorList>
    </citation>
    <scope>NUCLEOTIDE SEQUENCE [LARGE SCALE GENOMIC DNA]</scope>
    <source>
        <strain evidence="2 3">CBS 223.65</strain>
    </source>
</reference>
<gene>
    <name evidence="2" type="ORF">SPRG_04228</name>
</gene>
<accession>A0A067CWW7</accession>
<sequence length="188" mass="20085">MDGVVQALSHLAEGLEATVAAHEEEIEEALQEKEDAILKCKKAARARDKALAASNQCSQRVASVQSALCAATKAIGDLRSSINTPTQASRKRELARAIKERDDAAQRVRDLEAALREKSQEAAAIKNQYEHRLSVVRMATSGVGVLPPPAAAPQPSPAAVAEMEIPAAERLRPAPTSDASSVRRIHIL</sequence>
<dbReference type="VEuPathDB" id="FungiDB:SPRG_04228"/>
<name>A0A067CWW7_SAPPC</name>
<dbReference type="OMA" id="KNQYEHR"/>